<evidence type="ECO:0000256" key="1">
    <source>
        <dbReference type="SAM" id="MobiDB-lite"/>
    </source>
</evidence>
<name>A0ABQ5ZE54_9HYPH</name>
<reference evidence="3" key="1">
    <citation type="journal article" date="2019" name="Int. J. Syst. Evol. Microbiol.">
        <title>The Global Catalogue of Microorganisms (GCM) 10K type strain sequencing project: providing services to taxonomists for standard genome sequencing and annotation.</title>
        <authorList>
            <consortium name="The Broad Institute Genomics Platform"/>
            <consortium name="The Broad Institute Genome Sequencing Center for Infectious Disease"/>
            <person name="Wu L."/>
            <person name="Ma J."/>
        </authorList>
    </citation>
    <scope>NUCLEOTIDE SEQUENCE [LARGE SCALE GENOMIC DNA]</scope>
    <source>
        <strain evidence="3">NBRC 102122</strain>
    </source>
</reference>
<dbReference type="Proteomes" id="UP001156702">
    <property type="component" value="Unassembled WGS sequence"/>
</dbReference>
<dbReference type="InterPro" id="IPR021327">
    <property type="entry name" value="DUF2934"/>
</dbReference>
<evidence type="ECO:0008006" key="4">
    <source>
        <dbReference type="Google" id="ProtNLM"/>
    </source>
</evidence>
<keyword evidence="3" id="KW-1185">Reference proteome</keyword>
<feature type="region of interest" description="Disordered" evidence="1">
    <location>
        <begin position="1"/>
        <end position="24"/>
    </location>
</feature>
<dbReference type="EMBL" id="BSOP01000013">
    <property type="protein sequence ID" value="GLR50295.1"/>
    <property type="molecule type" value="Genomic_DNA"/>
</dbReference>
<feature type="compositionally biased region" description="Basic and acidic residues" evidence="1">
    <location>
        <begin position="86"/>
        <end position="99"/>
    </location>
</feature>
<organism evidence="2 3">
    <name type="scientific">Shinella yambaruensis</name>
    <dbReference type="NCBI Taxonomy" id="415996"/>
    <lineage>
        <taxon>Bacteria</taxon>
        <taxon>Pseudomonadati</taxon>
        <taxon>Pseudomonadota</taxon>
        <taxon>Alphaproteobacteria</taxon>
        <taxon>Hyphomicrobiales</taxon>
        <taxon>Rhizobiaceae</taxon>
        <taxon>Shinella</taxon>
    </lineage>
</organism>
<accession>A0ABQ5ZE54</accession>
<gene>
    <name evidence="2" type="ORF">GCM10007923_15010</name>
</gene>
<evidence type="ECO:0000313" key="2">
    <source>
        <dbReference type="EMBL" id="GLR50295.1"/>
    </source>
</evidence>
<comment type="caution">
    <text evidence="2">The sequence shown here is derived from an EMBL/GenBank/DDBJ whole genome shotgun (WGS) entry which is preliminary data.</text>
</comment>
<feature type="region of interest" description="Disordered" evidence="1">
    <location>
        <begin position="86"/>
        <end position="108"/>
    </location>
</feature>
<protein>
    <recommendedName>
        <fullName evidence="4">DUF2934 domain-containing protein</fullName>
    </recommendedName>
</protein>
<sequence length="108" mass="12347">MPEHLLPSAVIAETEGSLSMTDDREEKIRKRAHELWQQEGRPDGKPDDHWYQAEREIDQGDGEIEGDDEPNLAAIREAVREHTDAFLVKTDLEDADQREATPGMREQP</sequence>
<evidence type="ECO:0000313" key="3">
    <source>
        <dbReference type="Proteomes" id="UP001156702"/>
    </source>
</evidence>
<dbReference type="Pfam" id="PF11154">
    <property type="entry name" value="DUF2934"/>
    <property type="match status" value="1"/>
</dbReference>
<proteinExistence type="predicted"/>